<keyword evidence="1" id="KW-1133">Transmembrane helix</keyword>
<sequence length="228" mass="26379">MDLVLKAVEYIDAIILSSWTTTFLQILLHLLFCVLNILQHISSSVITGSLHIALKLLGAALTELSLQLIVTYVYTRENDDSVITKEDDSKTAVAIQTSGPWQKKIRSKERVYTELLELFSNKISILKRRRRSLLSRGKFKVHCMEREYSGKKKLLSGVCHRLVNIGIEVDHLSHRIREKRHLLDNRRLQNQCVVERYEELNQQLNFYLNNVLQEPLHTEGVQPEMATT</sequence>
<gene>
    <name evidence="3" type="primary">LOC111132324</name>
</gene>
<keyword evidence="2" id="KW-1185">Reference proteome</keyword>
<dbReference type="OrthoDB" id="10415381at2759"/>
<feature type="transmembrane region" description="Helical" evidence="1">
    <location>
        <begin position="13"/>
        <end position="38"/>
    </location>
</feature>
<proteinExistence type="predicted"/>
<keyword evidence="1" id="KW-0472">Membrane</keyword>
<dbReference type="AlphaFoldDB" id="A0A8B8E8A1"/>
<dbReference type="Proteomes" id="UP000694844">
    <property type="component" value="Chromosome 5"/>
</dbReference>
<name>A0A8B8E8A1_CRAVI</name>
<dbReference type="KEGG" id="cvn:111132324"/>
<dbReference type="RefSeq" id="XP_022335833.1">
    <property type="nucleotide sequence ID" value="XM_022480125.1"/>
</dbReference>
<keyword evidence="1" id="KW-0812">Transmembrane</keyword>
<dbReference type="GeneID" id="111132324"/>
<evidence type="ECO:0000256" key="1">
    <source>
        <dbReference type="SAM" id="Phobius"/>
    </source>
</evidence>
<organism evidence="2 3">
    <name type="scientific">Crassostrea virginica</name>
    <name type="common">Eastern oyster</name>
    <dbReference type="NCBI Taxonomy" id="6565"/>
    <lineage>
        <taxon>Eukaryota</taxon>
        <taxon>Metazoa</taxon>
        <taxon>Spiralia</taxon>
        <taxon>Lophotrochozoa</taxon>
        <taxon>Mollusca</taxon>
        <taxon>Bivalvia</taxon>
        <taxon>Autobranchia</taxon>
        <taxon>Pteriomorphia</taxon>
        <taxon>Ostreida</taxon>
        <taxon>Ostreoidea</taxon>
        <taxon>Ostreidae</taxon>
        <taxon>Crassostrea</taxon>
    </lineage>
</organism>
<accession>A0A8B8E8A1</accession>
<reference evidence="3" key="1">
    <citation type="submission" date="2025-08" db="UniProtKB">
        <authorList>
            <consortium name="RefSeq"/>
        </authorList>
    </citation>
    <scope>IDENTIFICATION</scope>
    <source>
        <tissue evidence="3">Whole sample</tissue>
    </source>
</reference>
<protein>
    <submittedName>
        <fullName evidence="3">Uncharacterized protein LOC111132324</fullName>
    </submittedName>
</protein>
<evidence type="ECO:0000313" key="3">
    <source>
        <dbReference type="RefSeq" id="XP_022335833.1"/>
    </source>
</evidence>
<evidence type="ECO:0000313" key="2">
    <source>
        <dbReference type="Proteomes" id="UP000694844"/>
    </source>
</evidence>